<organism evidence="1 2">
    <name type="scientific">Chromobacterium haemolyticum</name>
    <dbReference type="NCBI Taxonomy" id="394935"/>
    <lineage>
        <taxon>Bacteria</taxon>
        <taxon>Pseudomonadati</taxon>
        <taxon>Pseudomonadota</taxon>
        <taxon>Betaproteobacteria</taxon>
        <taxon>Neisseriales</taxon>
        <taxon>Chromobacteriaceae</taxon>
        <taxon>Chromobacterium</taxon>
    </lineage>
</organism>
<evidence type="ECO:0000313" key="2">
    <source>
        <dbReference type="Proteomes" id="UP000664349"/>
    </source>
</evidence>
<accession>A0ABS3GN42</accession>
<dbReference type="Proteomes" id="UP000664349">
    <property type="component" value="Unassembled WGS sequence"/>
</dbReference>
<keyword evidence="2" id="KW-1185">Reference proteome</keyword>
<sequence>MKIFKNCWDKIDTYNCQYGAHVFFDSTAEIYVNQWLAPSRELYHEFSRVNDEGYVGHCKLVFTGVRKFDFQVTLIHKGEGGKLFWRDPMCTSYEGNVTEDLKEYILEGSLHGFSSSVSINVEAQGFELHILENDEPAMQS</sequence>
<proteinExistence type="predicted"/>
<protein>
    <submittedName>
        <fullName evidence="1">Uncharacterized protein</fullName>
    </submittedName>
</protein>
<reference evidence="1 2" key="1">
    <citation type="submission" date="2021-03" db="EMBL/GenBank/DDBJ databases">
        <title>First Case of infection caused by Chromobacterium haemolyticum derived from water in China.</title>
        <authorList>
            <person name="Chen J."/>
            <person name="Liu C."/>
        </authorList>
    </citation>
    <scope>NUCLEOTIDE SEQUENCE [LARGE SCALE GENOMIC DNA]</scope>
    <source>
        <strain evidence="1 2">WJ-5</strain>
    </source>
</reference>
<name>A0ABS3GN42_9NEIS</name>
<comment type="caution">
    <text evidence="1">The sequence shown here is derived from an EMBL/GenBank/DDBJ whole genome shotgun (WGS) entry which is preliminary data.</text>
</comment>
<evidence type="ECO:0000313" key="1">
    <source>
        <dbReference type="EMBL" id="MBO0416477.1"/>
    </source>
</evidence>
<dbReference type="EMBL" id="JAFLRD010000010">
    <property type="protein sequence ID" value="MBO0416477.1"/>
    <property type="molecule type" value="Genomic_DNA"/>
</dbReference>
<dbReference type="RefSeq" id="WP_200122925.1">
    <property type="nucleotide sequence ID" value="NZ_JAEILV010000009.1"/>
</dbReference>
<gene>
    <name evidence="1" type="ORF">J1C50_13265</name>
</gene>